<dbReference type="InterPro" id="IPR015797">
    <property type="entry name" value="NUDIX_hydrolase-like_dom_sf"/>
</dbReference>
<dbReference type="Proteomes" id="UP001232750">
    <property type="component" value="Unassembled WGS sequence"/>
</dbReference>
<dbReference type="PANTHER" id="PTHR11839:SF18">
    <property type="entry name" value="NUDIX HYDROLASE DOMAIN-CONTAINING PROTEIN"/>
    <property type="match status" value="1"/>
</dbReference>
<dbReference type="InterPro" id="IPR020084">
    <property type="entry name" value="NUDIX_hydrolase_CS"/>
</dbReference>
<dbReference type="RefSeq" id="WP_283831556.1">
    <property type="nucleotide sequence ID" value="NZ_JASJEU010000012.1"/>
</dbReference>
<reference evidence="4 5" key="1">
    <citation type="submission" date="2023-05" db="EMBL/GenBank/DDBJ databases">
        <title>Gordonibacter KGMB12511T sp. nov., isolated from faeces of healthy Korean.</title>
        <authorList>
            <person name="Kim H.S."/>
            <person name="Kim J.-S."/>
            <person name="Suh M.K."/>
            <person name="Eom M.K."/>
            <person name="Do H.E."/>
            <person name="Lee J.-S."/>
        </authorList>
    </citation>
    <scope>NUCLEOTIDE SEQUENCE [LARGE SCALE GENOMIC DNA]</scope>
    <source>
        <strain evidence="4 5">KGMB12511</strain>
    </source>
</reference>
<protein>
    <submittedName>
        <fullName evidence="4">NUDIX hydrolase</fullName>
        <ecNumber evidence="4">3.6.-.-</ecNumber>
    </submittedName>
</protein>
<name>A0ABT7DL01_9ACTN</name>
<evidence type="ECO:0000259" key="3">
    <source>
        <dbReference type="PROSITE" id="PS51462"/>
    </source>
</evidence>
<dbReference type="SUPFAM" id="SSF55811">
    <property type="entry name" value="Nudix"/>
    <property type="match status" value="1"/>
</dbReference>
<keyword evidence="5" id="KW-1185">Reference proteome</keyword>
<comment type="cofactor">
    <cofactor evidence="1">
        <name>Mg(2+)</name>
        <dbReference type="ChEBI" id="CHEBI:18420"/>
    </cofactor>
</comment>
<dbReference type="InterPro" id="IPR000086">
    <property type="entry name" value="NUDIX_hydrolase_dom"/>
</dbReference>
<comment type="caution">
    <text evidence="4">The sequence shown here is derived from an EMBL/GenBank/DDBJ whole genome shotgun (WGS) entry which is preliminary data.</text>
</comment>
<dbReference type="GO" id="GO:0016787">
    <property type="term" value="F:hydrolase activity"/>
    <property type="evidence" value="ECO:0007669"/>
    <property type="project" value="UniProtKB-KW"/>
</dbReference>
<keyword evidence="2 4" id="KW-0378">Hydrolase</keyword>
<organism evidence="4 5">
    <name type="scientific">Gordonibacter faecis</name>
    <dbReference type="NCBI Taxonomy" id="3047475"/>
    <lineage>
        <taxon>Bacteria</taxon>
        <taxon>Bacillati</taxon>
        <taxon>Actinomycetota</taxon>
        <taxon>Coriobacteriia</taxon>
        <taxon>Eggerthellales</taxon>
        <taxon>Eggerthellaceae</taxon>
        <taxon>Gordonibacter</taxon>
    </lineage>
</organism>
<proteinExistence type="predicted"/>
<accession>A0ABT7DL01</accession>
<evidence type="ECO:0000313" key="4">
    <source>
        <dbReference type="EMBL" id="MDJ1650204.1"/>
    </source>
</evidence>
<sequence>MDSNATKSVPVLADIRQVSDGWIKKYVLVYTMPDGSSYEYESASRKNIDAYRAELEANARGEQPAADAVCIVPQTADGKLLLIREFRYPLNSWCIAFPAGLTEPGESLASCVDRELREETGYALRADLGDAALDPLPQAGFSSTGLTDETVHIVFAQVERAGDAQPEPSELIEPFLLDIADIPQFLAENKTPIGTRAQLILEAFTRRHQTCNPL</sequence>
<dbReference type="PROSITE" id="PS51462">
    <property type="entry name" value="NUDIX"/>
    <property type="match status" value="1"/>
</dbReference>
<evidence type="ECO:0000256" key="2">
    <source>
        <dbReference type="ARBA" id="ARBA00022801"/>
    </source>
</evidence>
<feature type="domain" description="Nudix hydrolase" evidence="3">
    <location>
        <begin position="61"/>
        <end position="199"/>
    </location>
</feature>
<evidence type="ECO:0000313" key="5">
    <source>
        <dbReference type="Proteomes" id="UP001232750"/>
    </source>
</evidence>
<gene>
    <name evidence="4" type="ORF">QNJ86_05290</name>
</gene>
<dbReference type="Gene3D" id="3.90.79.10">
    <property type="entry name" value="Nucleoside Triphosphate Pyrophosphohydrolase"/>
    <property type="match status" value="1"/>
</dbReference>
<dbReference type="CDD" id="cd03424">
    <property type="entry name" value="NUDIX_ADPRase_Nudt5_UGPPase_Nudt14"/>
    <property type="match status" value="1"/>
</dbReference>
<evidence type="ECO:0000256" key="1">
    <source>
        <dbReference type="ARBA" id="ARBA00001946"/>
    </source>
</evidence>
<dbReference type="EMBL" id="JASJEU010000012">
    <property type="protein sequence ID" value="MDJ1650204.1"/>
    <property type="molecule type" value="Genomic_DNA"/>
</dbReference>
<dbReference type="PROSITE" id="PS00893">
    <property type="entry name" value="NUDIX_BOX"/>
    <property type="match status" value="1"/>
</dbReference>
<dbReference type="Pfam" id="PF00293">
    <property type="entry name" value="NUDIX"/>
    <property type="match status" value="1"/>
</dbReference>
<dbReference type="EC" id="3.6.-.-" evidence="4"/>
<dbReference type="PANTHER" id="PTHR11839">
    <property type="entry name" value="UDP/ADP-SUGAR PYROPHOSPHATASE"/>
    <property type="match status" value="1"/>
</dbReference>